<keyword evidence="8 9" id="KW-0961">Cell wall biogenesis/degradation</keyword>
<proteinExistence type="inferred from homology"/>
<keyword evidence="5 9" id="KW-0735">Signal-anchor</keyword>
<dbReference type="PANTHER" id="PTHR33392:SF6">
    <property type="entry name" value="POLYISOPRENYL-TEICHOIC ACID--PEPTIDOGLYCAN TEICHOIC ACID TRANSFERASE TAGU"/>
    <property type="match status" value="1"/>
</dbReference>
<comment type="function">
    <text evidence="9">May catalyze the final step in cell wall teichoic acid biosynthesis, the transfer of the anionic cell wall polymers (APs) from their lipid-linked precursor to the cell wall peptidoglycan (PG).</text>
</comment>
<dbReference type="InterPro" id="IPR050922">
    <property type="entry name" value="LytR/CpsA/Psr_CW_biosynth"/>
</dbReference>
<evidence type="ECO:0000313" key="12">
    <source>
        <dbReference type="EMBL" id="MDZ5471911.1"/>
    </source>
</evidence>
<dbReference type="Proteomes" id="UP001290455">
    <property type="component" value="Unassembled WGS sequence"/>
</dbReference>
<organism evidence="12 13">
    <name type="scientific">Robertmurraya mangrovi</name>
    <dbReference type="NCBI Taxonomy" id="3098077"/>
    <lineage>
        <taxon>Bacteria</taxon>
        <taxon>Bacillati</taxon>
        <taxon>Bacillota</taxon>
        <taxon>Bacilli</taxon>
        <taxon>Bacillales</taxon>
        <taxon>Bacillaceae</taxon>
        <taxon>Robertmurraya</taxon>
    </lineage>
</organism>
<protein>
    <recommendedName>
        <fullName evidence="9">Polyisoprenyl-teichoic acid--peptidoglycan teichoic acid transferase TagU</fullName>
        <ecNumber evidence="9">2.7.8.-</ecNumber>
    </recommendedName>
</protein>
<evidence type="ECO:0000256" key="8">
    <source>
        <dbReference type="ARBA" id="ARBA00023316"/>
    </source>
</evidence>
<dbReference type="EMBL" id="JAXOFX010000004">
    <property type="protein sequence ID" value="MDZ5471911.1"/>
    <property type="molecule type" value="Genomic_DNA"/>
</dbReference>
<dbReference type="InterPro" id="IPR004474">
    <property type="entry name" value="LytR_CpsA_psr"/>
</dbReference>
<dbReference type="PANTHER" id="PTHR33392">
    <property type="entry name" value="POLYISOPRENYL-TEICHOIC ACID--PEPTIDOGLYCAN TEICHOIC ACID TRANSFERASE TAGU"/>
    <property type="match status" value="1"/>
</dbReference>
<gene>
    <name evidence="9" type="primary">tagU</name>
    <name evidence="12" type="ORF">SM124_09140</name>
</gene>
<evidence type="ECO:0000256" key="6">
    <source>
        <dbReference type="ARBA" id="ARBA00022989"/>
    </source>
</evidence>
<keyword evidence="4 9" id="KW-0812">Transmembrane</keyword>
<evidence type="ECO:0000256" key="5">
    <source>
        <dbReference type="ARBA" id="ARBA00022968"/>
    </source>
</evidence>
<dbReference type="NCBIfam" id="NF006897">
    <property type="entry name" value="PRK09379.1"/>
    <property type="match status" value="1"/>
</dbReference>
<dbReference type="Pfam" id="PF03816">
    <property type="entry name" value="LytR_cpsA_psr"/>
    <property type="match status" value="1"/>
</dbReference>
<dbReference type="HAMAP" id="MF_01140">
    <property type="entry name" value="TagU_transferase"/>
    <property type="match status" value="1"/>
</dbReference>
<reference evidence="12 13" key="1">
    <citation type="submission" date="2023-11" db="EMBL/GenBank/DDBJ databases">
        <title>Bacillus jintuensis, isolated from a mudflat on the Beibu Gulf coast.</title>
        <authorList>
            <person name="Li M."/>
        </authorList>
    </citation>
    <scope>NUCLEOTIDE SEQUENCE [LARGE SCALE GENOMIC DNA]</scope>
    <source>
        <strain evidence="12 13">31A1R</strain>
    </source>
</reference>
<comment type="pathway">
    <text evidence="9">Cell wall biogenesis.</text>
</comment>
<evidence type="ECO:0000256" key="4">
    <source>
        <dbReference type="ARBA" id="ARBA00022692"/>
    </source>
</evidence>
<dbReference type="EC" id="2.7.8.-" evidence="9"/>
<evidence type="ECO:0000256" key="3">
    <source>
        <dbReference type="ARBA" id="ARBA00022679"/>
    </source>
</evidence>
<feature type="domain" description="Cell envelope-related transcriptional attenuator" evidence="11">
    <location>
        <begin position="79"/>
        <end position="220"/>
    </location>
</feature>
<dbReference type="InterPro" id="IPR023734">
    <property type="entry name" value="TagU"/>
</dbReference>
<comment type="similarity">
    <text evidence="1 9">Belongs to the LytR/CpsA/Psr (LCP) family.</text>
</comment>
<dbReference type="NCBIfam" id="TIGR00350">
    <property type="entry name" value="lytR_cpsA_psr"/>
    <property type="match status" value="1"/>
</dbReference>
<comment type="caution">
    <text evidence="12">The sequence shown here is derived from an EMBL/GenBank/DDBJ whole genome shotgun (WGS) entry which is preliminary data.</text>
</comment>
<keyword evidence="3 9" id="KW-0808">Transferase</keyword>
<evidence type="ECO:0000256" key="2">
    <source>
        <dbReference type="ARBA" id="ARBA00022475"/>
    </source>
</evidence>
<evidence type="ECO:0000259" key="11">
    <source>
        <dbReference type="Pfam" id="PF03816"/>
    </source>
</evidence>
<sequence>MSKKKRWLYIMGASFLLVIFGIGAYGFSLYHSVSKTVETMHHPVKHKSTKRMEEVELVKRDPFSVLLLGVDEREGDKGRSDTMIVLTVNPNQNSVKMLSIPRDTRTAIIGHGTTDKINHAYAFGGEAMSMATVENLLDIPIDYFIKINMLGFKDIIDSLDGITVHSAFAFSEGGHHFKEGENHLNGNQALAYVRMRKQDPQGDFGRQLRQRQIIQGIVKKGVSISSITKIDDVLKVLGANVKTNLQLDQMLDIQKNYRDAGKNIKQLHFTAQGQLINNIYYEIISDEELQSVQSELKSHIEVQ</sequence>
<dbReference type="RefSeq" id="WP_322446200.1">
    <property type="nucleotide sequence ID" value="NZ_JAXOFX010000004.1"/>
</dbReference>
<evidence type="ECO:0000256" key="10">
    <source>
        <dbReference type="SAM" id="Phobius"/>
    </source>
</evidence>
<keyword evidence="2 9" id="KW-1003">Cell membrane</keyword>
<feature type="transmembrane region" description="Helical" evidence="10">
    <location>
        <begin position="7"/>
        <end position="30"/>
    </location>
</feature>
<keyword evidence="6 9" id="KW-1133">Transmembrane helix</keyword>
<evidence type="ECO:0000313" key="13">
    <source>
        <dbReference type="Proteomes" id="UP001290455"/>
    </source>
</evidence>
<keyword evidence="13" id="KW-1185">Reference proteome</keyword>
<evidence type="ECO:0000256" key="9">
    <source>
        <dbReference type="HAMAP-Rule" id="MF_01140"/>
    </source>
</evidence>
<dbReference type="Gene3D" id="3.40.630.190">
    <property type="entry name" value="LCP protein"/>
    <property type="match status" value="1"/>
</dbReference>
<keyword evidence="7 9" id="KW-0472">Membrane</keyword>
<feature type="topological domain" description="Cytoplasmic" evidence="9">
    <location>
        <begin position="1"/>
        <end position="6"/>
    </location>
</feature>
<accession>A0ABU5IXP2</accession>
<feature type="topological domain" description="Extracellular" evidence="9">
    <location>
        <begin position="28"/>
        <end position="303"/>
    </location>
</feature>
<comment type="subcellular location">
    <subcellularLocation>
        <location evidence="9">Cell membrane</location>
        <topology evidence="9">Single-pass type II membrane protein</topology>
    </subcellularLocation>
</comment>
<name>A0ABU5IXP2_9BACI</name>
<evidence type="ECO:0000256" key="1">
    <source>
        <dbReference type="ARBA" id="ARBA00006068"/>
    </source>
</evidence>
<evidence type="ECO:0000256" key="7">
    <source>
        <dbReference type="ARBA" id="ARBA00023136"/>
    </source>
</evidence>